<dbReference type="HOGENOM" id="CLU_2566144_0_0_11"/>
<evidence type="ECO:0000313" key="2">
    <source>
        <dbReference type="Proteomes" id="UP000017746"/>
    </source>
</evidence>
<protein>
    <submittedName>
        <fullName evidence="1">Uncharacterized protein</fullName>
    </submittedName>
</protein>
<accession>U5VVM1</accession>
<dbReference type="EMBL" id="CP006272">
    <property type="protein sequence ID" value="AGZ39760.1"/>
    <property type="molecule type" value="Genomic_DNA"/>
</dbReference>
<dbReference type="STRING" id="1246995.AFR_07355"/>
<gene>
    <name evidence="1" type="ORF">AFR_07355</name>
</gene>
<dbReference type="Proteomes" id="UP000017746">
    <property type="component" value="Chromosome"/>
</dbReference>
<name>U5VVM1_9ACTN</name>
<organism evidence="1 2">
    <name type="scientific">Actinoplanes friuliensis DSM 7358</name>
    <dbReference type="NCBI Taxonomy" id="1246995"/>
    <lineage>
        <taxon>Bacteria</taxon>
        <taxon>Bacillati</taxon>
        <taxon>Actinomycetota</taxon>
        <taxon>Actinomycetes</taxon>
        <taxon>Micromonosporales</taxon>
        <taxon>Micromonosporaceae</taxon>
        <taxon>Actinoplanes</taxon>
    </lineage>
</organism>
<dbReference type="KEGG" id="afs:AFR_07355"/>
<reference evidence="1 2" key="1">
    <citation type="journal article" date="2014" name="J. Biotechnol.">
        <title>Complete genome sequence of the actinobacterium Actinoplanes friuliensis HAG 010964, producer of the lipopeptide antibiotic friulimycin.</title>
        <authorList>
            <person name="Ruckert C."/>
            <person name="Szczepanowski R."/>
            <person name="Albersmeier A."/>
            <person name="Goesmann A."/>
            <person name="Fischer N."/>
            <person name="Steinkamper A."/>
            <person name="Puhler A."/>
            <person name="Biener R."/>
            <person name="Schwartz D."/>
            <person name="Kalinowski J."/>
        </authorList>
    </citation>
    <scope>NUCLEOTIDE SEQUENCE [LARGE SCALE GENOMIC DNA]</scope>
    <source>
        <strain evidence="1 2">DSM 7358</strain>
    </source>
</reference>
<evidence type="ECO:0000313" key="1">
    <source>
        <dbReference type="EMBL" id="AGZ39760.1"/>
    </source>
</evidence>
<dbReference type="AlphaFoldDB" id="U5VVM1"/>
<keyword evidence="2" id="KW-1185">Reference proteome</keyword>
<proteinExistence type="predicted"/>
<dbReference type="RefSeq" id="WP_023359291.1">
    <property type="nucleotide sequence ID" value="NC_022657.1"/>
</dbReference>
<sequence length="81" mass="8937">MPHVDGQVDQAVPDLRITVMAEVPIRLILDSPGINGDWPGRVAGRRFPVGVTVRMKVHGRGHSAQHAGRDPLEYFSRSVRT</sequence>